<dbReference type="Proteomes" id="UP000005959">
    <property type="component" value="Unassembled WGS sequence"/>
</dbReference>
<name>G9YC14_HAFAL</name>
<evidence type="ECO:0000313" key="2">
    <source>
        <dbReference type="Proteomes" id="UP000005959"/>
    </source>
</evidence>
<dbReference type="EMBL" id="AGCI01000099">
    <property type="protein sequence ID" value="EHM39004.1"/>
    <property type="molecule type" value="Genomic_DNA"/>
</dbReference>
<dbReference type="AlphaFoldDB" id="G9YC14"/>
<proteinExistence type="predicted"/>
<accession>G9YC14</accession>
<protein>
    <submittedName>
        <fullName evidence="1">Uncharacterized protein</fullName>
    </submittedName>
</protein>
<organism evidence="1 2">
    <name type="scientific">Hafnia alvei ATCC 51873</name>
    <dbReference type="NCBI Taxonomy" id="1002364"/>
    <lineage>
        <taxon>Bacteria</taxon>
        <taxon>Pseudomonadati</taxon>
        <taxon>Pseudomonadota</taxon>
        <taxon>Gammaproteobacteria</taxon>
        <taxon>Enterobacterales</taxon>
        <taxon>Hafniaceae</taxon>
        <taxon>Hafnia</taxon>
    </lineage>
</organism>
<sequence length="45" mass="4896">MFNGVQPQTTHLFCSAIYWLNIQITSNLSANTGVVSGFQLLLGIP</sequence>
<dbReference type="HOGENOM" id="CLU_3200479_0_0_6"/>
<gene>
    <name evidence="1" type="ORF">HMPREF0454_04139</name>
</gene>
<reference evidence="1 2" key="1">
    <citation type="submission" date="2011-08" db="EMBL/GenBank/DDBJ databases">
        <authorList>
            <person name="Weinstock G."/>
            <person name="Sodergren E."/>
            <person name="Clifton S."/>
            <person name="Fulton L."/>
            <person name="Fulton B."/>
            <person name="Courtney L."/>
            <person name="Fronick C."/>
            <person name="Harrison M."/>
            <person name="Strong C."/>
            <person name="Farmer C."/>
            <person name="Delahaunty K."/>
            <person name="Markovic C."/>
            <person name="Hall O."/>
            <person name="Minx P."/>
            <person name="Tomlinson C."/>
            <person name="Mitreva M."/>
            <person name="Hou S."/>
            <person name="Chen J."/>
            <person name="Wollam A."/>
            <person name="Pepin K.H."/>
            <person name="Johnson M."/>
            <person name="Bhonagiri V."/>
            <person name="Zhang X."/>
            <person name="Suruliraj S."/>
            <person name="Warren W."/>
            <person name="Chinwalla A."/>
            <person name="Mardis E.R."/>
            <person name="Wilson R.K."/>
        </authorList>
    </citation>
    <scope>NUCLEOTIDE SEQUENCE [LARGE SCALE GENOMIC DNA]</scope>
    <source>
        <strain evidence="1 2">ATCC 51873</strain>
    </source>
</reference>
<evidence type="ECO:0000313" key="1">
    <source>
        <dbReference type="EMBL" id="EHM39004.1"/>
    </source>
</evidence>
<comment type="caution">
    <text evidence="1">The sequence shown here is derived from an EMBL/GenBank/DDBJ whole genome shotgun (WGS) entry which is preliminary data.</text>
</comment>